<dbReference type="AlphaFoldDB" id="A0A6N6MPL5"/>
<dbReference type="EMBL" id="WAAT01000004">
    <property type="protein sequence ID" value="KAB1071349.1"/>
    <property type="molecule type" value="Genomic_DNA"/>
</dbReference>
<gene>
    <name evidence="1" type="ORF">F6U93_01080</name>
</gene>
<dbReference type="Pfam" id="PF11899">
    <property type="entry name" value="DUF3419"/>
    <property type="match status" value="1"/>
</dbReference>
<accession>A0A6N6MPL5</accession>
<dbReference type="RefSeq" id="WP_150935992.1">
    <property type="nucleotide sequence ID" value="NZ_WAAT01000004.1"/>
</dbReference>
<dbReference type="PANTHER" id="PTHR47473:SF1">
    <property type="entry name" value="METHYLTRANSFERASE DOMAIN-CONTAINING PROTEIN"/>
    <property type="match status" value="1"/>
</dbReference>
<dbReference type="InterPro" id="IPR021829">
    <property type="entry name" value="DUF3419"/>
</dbReference>
<dbReference type="PANTHER" id="PTHR47473">
    <property type="entry name" value="BTA1P"/>
    <property type="match status" value="1"/>
</dbReference>
<comment type="caution">
    <text evidence="1">The sequence shown here is derived from an EMBL/GenBank/DDBJ whole genome shotgun (WGS) entry which is preliminary data.</text>
</comment>
<sequence>MNKNQVQISKLVFTHNWEDPLSDALALKIKPNDTLVTITSGGCNVLGFLLQDPKIIYAIDINLAQTYLLQLKIAAIKALSFEEFIAFSGLKTHPNRQLLFNKLKQELSPETALFWQKQNKIIANGFIMNGKYEQFVKFAGKFLKLLQGKKRVNALFNIKTQEEQIKFFDEVWNTKRFKLIFKVLFNKHILAKRGLVADYFHFDDGSTSFAESFYRRSKKAFRNLPIKGNYFLTLYLLGKYMNKEEVPDYLKEENFSLIKSRVNRIKTFTSDAQSWIDTMPNNSINCFALSNICELMSEEDTKRLFTAVNRTALPNARVIFRNLIIPREVPEELKNHIVKDKELSKFIYDNDRSFVYGKVAAYNIFKDVT</sequence>
<organism evidence="1 2">
    <name type="scientific">Pseudotamlana haliotis</name>
    <dbReference type="NCBI Taxonomy" id="2614804"/>
    <lineage>
        <taxon>Bacteria</taxon>
        <taxon>Pseudomonadati</taxon>
        <taxon>Bacteroidota</taxon>
        <taxon>Flavobacteriia</taxon>
        <taxon>Flavobacteriales</taxon>
        <taxon>Flavobacteriaceae</taxon>
        <taxon>Pseudotamlana</taxon>
    </lineage>
</organism>
<evidence type="ECO:0000313" key="1">
    <source>
        <dbReference type="EMBL" id="KAB1071349.1"/>
    </source>
</evidence>
<reference evidence="1 2" key="1">
    <citation type="submission" date="2019-09" db="EMBL/GenBank/DDBJ databases">
        <authorList>
            <person name="Cao W.R."/>
        </authorList>
    </citation>
    <scope>NUCLEOTIDE SEQUENCE [LARGE SCALE GENOMIC DNA]</scope>
    <source>
        <strain evidence="1 2">B1N29</strain>
    </source>
</reference>
<dbReference type="Proteomes" id="UP000441333">
    <property type="component" value="Unassembled WGS sequence"/>
</dbReference>
<protein>
    <submittedName>
        <fullName evidence="1">DUF3419 family protein</fullName>
    </submittedName>
</protein>
<name>A0A6N6MPL5_9FLAO</name>
<proteinExistence type="predicted"/>
<evidence type="ECO:0000313" key="2">
    <source>
        <dbReference type="Proteomes" id="UP000441333"/>
    </source>
</evidence>
<keyword evidence="2" id="KW-1185">Reference proteome</keyword>